<evidence type="ECO:0000313" key="1">
    <source>
        <dbReference type="EMBL" id="CBA30143.1"/>
    </source>
</evidence>
<gene>
    <name evidence="1" type="ordered locus">Ctu_17680</name>
</gene>
<evidence type="ECO:0000313" key="2">
    <source>
        <dbReference type="Proteomes" id="UP000002069"/>
    </source>
</evidence>
<organism evidence="1 2">
    <name type="scientific">Cronobacter turicensis (strain DSM 18703 / CCUG 55852 / LMG 23827 / z3032)</name>
    <dbReference type="NCBI Taxonomy" id="693216"/>
    <lineage>
        <taxon>Bacteria</taxon>
        <taxon>Pseudomonadati</taxon>
        <taxon>Pseudomonadota</taxon>
        <taxon>Gammaproteobacteria</taxon>
        <taxon>Enterobacterales</taxon>
        <taxon>Enterobacteriaceae</taxon>
        <taxon>Cronobacter</taxon>
    </lineage>
</organism>
<name>C9Y1S8_CROTZ</name>
<proteinExistence type="predicted"/>
<dbReference type="EMBL" id="FN543093">
    <property type="protein sequence ID" value="CBA30143.1"/>
    <property type="molecule type" value="Genomic_DNA"/>
</dbReference>
<dbReference type="Proteomes" id="UP000002069">
    <property type="component" value="Chromosome"/>
</dbReference>
<dbReference type="AlphaFoldDB" id="C9Y1S8"/>
<protein>
    <submittedName>
        <fullName evidence="1">Uncharacterized protein</fullName>
    </submittedName>
</protein>
<reference evidence="1 2" key="1">
    <citation type="journal article" date="2010" name="J. Bacteriol.">
        <title>Complete Genome Sequence of Cronobacter turicensis LMG 23827, a foodborne pathogen causing deaths in neonates.</title>
        <authorList>
            <person name="Stephan R."/>
            <person name="Lehner A."/>
            <person name="Tischler P."/>
            <person name="Rattei T."/>
        </authorList>
    </citation>
    <scope>NUCLEOTIDE SEQUENCE [LARGE SCALE GENOMIC DNA]</scope>
    <source>
        <strain evidence="2">DSM 18703 / CCUG 55852 / LMG 23827 / z3032</strain>
    </source>
</reference>
<accession>C9Y1S8</accession>
<reference evidence="2" key="2">
    <citation type="journal article" date="2011" name="J. Bacteriol.">
        <title>Complete genome sequence of Cronobacter turicensis LMG 23827, a food-borne pathogen causing deaths in neonates.</title>
        <authorList>
            <person name="Stephan R."/>
            <person name="Lehner A."/>
            <person name="Tischler P."/>
            <person name="Rattei T."/>
        </authorList>
    </citation>
    <scope>NUCLEOTIDE SEQUENCE [LARGE SCALE GENOMIC DNA]</scope>
    <source>
        <strain evidence="2">DSM 18703 / CCUG 55852 / LMG 23827 / z3032</strain>
    </source>
</reference>
<sequence>MKLNICIVKSMCLHTSITLMIMMRMKEITFIGIEMKESIAKAI</sequence>
<keyword evidence="2" id="KW-1185">Reference proteome</keyword>
<dbReference type="HOGENOM" id="CLU_3239606_0_0_6"/>
<dbReference type="KEGG" id="ctu:CTU_17680"/>